<dbReference type="AlphaFoldDB" id="A0A482VAC6"/>
<dbReference type="InterPro" id="IPR046906">
    <property type="entry name" value="Mab-21_HhH/H2TH-like"/>
</dbReference>
<reference evidence="14 15" key="1">
    <citation type="submission" date="2017-03" db="EMBL/GenBank/DDBJ databases">
        <title>Genome of the blue death feigning beetle - Asbolus verrucosus.</title>
        <authorList>
            <person name="Rider S.D."/>
        </authorList>
    </citation>
    <scope>NUCLEOTIDE SEQUENCE [LARGE SCALE GENOMIC DNA]</scope>
    <source>
        <strain evidence="14">Butters</strain>
        <tissue evidence="14">Head and leg muscle</tissue>
    </source>
</reference>
<keyword evidence="15" id="KW-1185">Reference proteome</keyword>
<keyword evidence="6" id="KW-0479">Metal-binding</keyword>
<evidence type="ECO:0000313" key="15">
    <source>
        <dbReference type="Proteomes" id="UP000292052"/>
    </source>
</evidence>
<comment type="caution">
    <text evidence="14">The sequence shown here is derived from an EMBL/GenBank/DDBJ whole genome shotgun (WGS) entry which is preliminary data.</text>
</comment>
<evidence type="ECO:0000256" key="4">
    <source>
        <dbReference type="ARBA" id="ARBA00022679"/>
    </source>
</evidence>
<dbReference type="InterPro" id="IPR046903">
    <property type="entry name" value="Mab-21-like_nuc_Trfase"/>
</dbReference>
<evidence type="ECO:0000256" key="3">
    <source>
        <dbReference type="ARBA" id="ARBA00008307"/>
    </source>
</evidence>
<evidence type="ECO:0000256" key="11">
    <source>
        <dbReference type="ARBA" id="ARBA00023211"/>
    </source>
</evidence>
<sequence>MNNDDQKKYNILQNIMQKLNQKYIALPENETKRNNKLLVVIDRIVQKIRSKSPLFDNLYQNKYYGGSYYDNLKISQPSEYDLDCVLCLPKIAEPTVEVSDKPGYVHVVLNMQALEKKVDEAPKYIGLEKLLKGNRLCAKKVKSWMEGLMALILPTTLVVKIDDSEYSVKDTFFVVPKSPSDTDTVYWRLSFQEQERELISGYAVMKPTIRLIKKIRDRYQHKIASYFIKTVFLWELENVDKNLWNKTLSYVFMTSLQNRTTDMHLQMLRKYAQYIAHKNIPYYWNKDYNLIGDLSETTTNCIANKLKNIADEVDRNYQNSPYDIVQYFCMDSCLLQKSTLKLSSKKFRWLKDLREELEVKRADEARDRNELMKVISMVNKKVDDLVKKTEPSKDDFLDLLLDSNETLTRTSNFQSQQNL</sequence>
<keyword evidence="4" id="KW-0808">Transferase</keyword>
<dbReference type="GO" id="GO:0046872">
    <property type="term" value="F:metal ion binding"/>
    <property type="evidence" value="ECO:0007669"/>
    <property type="project" value="UniProtKB-KW"/>
</dbReference>
<feature type="domain" description="Mab-21-like HhH/H2TH-like" evidence="13">
    <location>
        <begin position="205"/>
        <end position="307"/>
    </location>
</feature>
<evidence type="ECO:0000256" key="8">
    <source>
        <dbReference type="ARBA" id="ARBA00022840"/>
    </source>
</evidence>
<proteinExistence type="inferred from homology"/>
<evidence type="ECO:0000256" key="1">
    <source>
        <dbReference type="ARBA" id="ARBA00001936"/>
    </source>
</evidence>
<dbReference type="PANTHER" id="PTHR10656:SF42">
    <property type="entry name" value="CYCLIC GMP-AMP SYNTHASE-LIKE PROTEIN-RELATED"/>
    <property type="match status" value="1"/>
</dbReference>
<dbReference type="GO" id="GO:0005524">
    <property type="term" value="F:ATP binding"/>
    <property type="evidence" value="ECO:0007669"/>
    <property type="project" value="UniProtKB-KW"/>
</dbReference>
<keyword evidence="10" id="KW-0342">GTP-binding</keyword>
<dbReference type="Pfam" id="PF20266">
    <property type="entry name" value="Mab-21_C"/>
    <property type="match status" value="1"/>
</dbReference>
<feature type="domain" description="Mab-21-like nucleotidyltransferase" evidence="12">
    <location>
        <begin position="68"/>
        <end position="166"/>
    </location>
</feature>
<evidence type="ECO:0000256" key="6">
    <source>
        <dbReference type="ARBA" id="ARBA00022723"/>
    </source>
</evidence>
<feature type="non-terminal residue" evidence="14">
    <location>
        <position position="419"/>
    </location>
</feature>
<dbReference type="GO" id="GO:0016779">
    <property type="term" value="F:nucleotidyltransferase activity"/>
    <property type="evidence" value="ECO:0007669"/>
    <property type="project" value="UniProtKB-KW"/>
</dbReference>
<dbReference type="EMBL" id="QDEB01121454">
    <property type="protein sequence ID" value="RZB40194.1"/>
    <property type="molecule type" value="Genomic_DNA"/>
</dbReference>
<evidence type="ECO:0000259" key="13">
    <source>
        <dbReference type="Pfam" id="PF20266"/>
    </source>
</evidence>
<dbReference type="Gene3D" id="3.30.460.90">
    <property type="match status" value="1"/>
</dbReference>
<evidence type="ECO:0000256" key="5">
    <source>
        <dbReference type="ARBA" id="ARBA00022695"/>
    </source>
</evidence>
<gene>
    <name evidence="14" type="ORF">BDFB_007424</name>
</gene>
<comment type="cofactor">
    <cofactor evidence="1">
        <name>Mn(2+)</name>
        <dbReference type="ChEBI" id="CHEBI:29035"/>
    </cofactor>
</comment>
<comment type="cofactor">
    <cofactor evidence="2">
        <name>Mg(2+)</name>
        <dbReference type="ChEBI" id="CHEBI:18420"/>
    </cofactor>
</comment>
<dbReference type="SMART" id="SM01265">
    <property type="entry name" value="Mab-21"/>
    <property type="match status" value="1"/>
</dbReference>
<dbReference type="Gene3D" id="1.10.1410.40">
    <property type="match status" value="1"/>
</dbReference>
<name>A0A482VAC6_ASBVE</name>
<dbReference type="InterPro" id="IPR024810">
    <property type="entry name" value="MAB21L/cGLR"/>
</dbReference>
<accession>A0A482VAC6</accession>
<keyword evidence="11" id="KW-0464">Manganese</keyword>
<dbReference type="Pfam" id="PF03281">
    <property type="entry name" value="Mab-21"/>
    <property type="match status" value="1"/>
</dbReference>
<evidence type="ECO:0000256" key="10">
    <source>
        <dbReference type="ARBA" id="ARBA00023134"/>
    </source>
</evidence>
<comment type="similarity">
    <text evidence="3">Belongs to the mab-21 family.</text>
</comment>
<keyword evidence="5" id="KW-0548">Nucleotidyltransferase</keyword>
<dbReference type="GO" id="GO:0005525">
    <property type="term" value="F:GTP binding"/>
    <property type="evidence" value="ECO:0007669"/>
    <property type="project" value="UniProtKB-KW"/>
</dbReference>
<dbReference type="Proteomes" id="UP000292052">
    <property type="component" value="Unassembled WGS sequence"/>
</dbReference>
<dbReference type="PANTHER" id="PTHR10656">
    <property type="entry name" value="CELL FATE DETERMINING PROTEIN MAB21-RELATED"/>
    <property type="match status" value="1"/>
</dbReference>
<evidence type="ECO:0000259" key="12">
    <source>
        <dbReference type="Pfam" id="PF03281"/>
    </source>
</evidence>
<dbReference type="OrthoDB" id="6054650at2759"/>
<evidence type="ECO:0000313" key="14">
    <source>
        <dbReference type="EMBL" id="RZB40194.1"/>
    </source>
</evidence>
<organism evidence="14 15">
    <name type="scientific">Asbolus verrucosus</name>
    <name type="common">Desert ironclad beetle</name>
    <dbReference type="NCBI Taxonomy" id="1661398"/>
    <lineage>
        <taxon>Eukaryota</taxon>
        <taxon>Metazoa</taxon>
        <taxon>Ecdysozoa</taxon>
        <taxon>Arthropoda</taxon>
        <taxon>Hexapoda</taxon>
        <taxon>Insecta</taxon>
        <taxon>Pterygota</taxon>
        <taxon>Neoptera</taxon>
        <taxon>Endopterygota</taxon>
        <taxon>Coleoptera</taxon>
        <taxon>Polyphaga</taxon>
        <taxon>Cucujiformia</taxon>
        <taxon>Tenebrionidae</taxon>
        <taxon>Pimeliinae</taxon>
        <taxon>Asbolus</taxon>
    </lineage>
</organism>
<keyword evidence="9" id="KW-0460">Magnesium</keyword>
<keyword evidence="7" id="KW-0547">Nucleotide-binding</keyword>
<protein>
    <submittedName>
        <fullName evidence="14">Uncharacterized protein</fullName>
    </submittedName>
</protein>
<evidence type="ECO:0000256" key="9">
    <source>
        <dbReference type="ARBA" id="ARBA00022842"/>
    </source>
</evidence>
<keyword evidence="8" id="KW-0067">ATP-binding</keyword>
<evidence type="ECO:0000256" key="2">
    <source>
        <dbReference type="ARBA" id="ARBA00001946"/>
    </source>
</evidence>
<evidence type="ECO:0000256" key="7">
    <source>
        <dbReference type="ARBA" id="ARBA00022741"/>
    </source>
</evidence>